<dbReference type="PANTHER" id="PTHR39185">
    <property type="entry name" value="SWARMING MOTILITY PROTEIN SWRD"/>
    <property type="match status" value="1"/>
</dbReference>
<proteinExistence type="predicted"/>
<organism evidence="1 2">
    <name type="scientific">Abyssobacteria bacterium (strain SURF_5)</name>
    <dbReference type="NCBI Taxonomy" id="2093360"/>
    <lineage>
        <taxon>Bacteria</taxon>
        <taxon>Pseudomonadati</taxon>
        <taxon>Candidatus Hydrogenedentota</taxon>
        <taxon>Candidatus Abyssobacteria</taxon>
    </lineage>
</organism>
<protein>
    <submittedName>
        <fullName evidence="1">Flagellar protein FlbD</fullName>
    </submittedName>
</protein>
<keyword evidence="1" id="KW-0966">Cell projection</keyword>
<evidence type="ECO:0000313" key="2">
    <source>
        <dbReference type="Proteomes" id="UP000265882"/>
    </source>
</evidence>
<dbReference type="Pfam" id="PF06289">
    <property type="entry name" value="FlbD"/>
    <property type="match status" value="1"/>
</dbReference>
<evidence type="ECO:0000313" key="1">
    <source>
        <dbReference type="EMBL" id="RJP15013.1"/>
    </source>
</evidence>
<dbReference type="PANTHER" id="PTHR39185:SF1">
    <property type="entry name" value="SWARMING MOTILITY PROTEIN SWRD"/>
    <property type="match status" value="1"/>
</dbReference>
<reference evidence="1 2" key="1">
    <citation type="journal article" date="2017" name="ISME J.">
        <title>Energy and carbon metabolisms in a deep terrestrial subsurface fluid microbial community.</title>
        <authorList>
            <person name="Momper L."/>
            <person name="Jungbluth S.P."/>
            <person name="Lee M.D."/>
            <person name="Amend J.P."/>
        </authorList>
    </citation>
    <scope>NUCLEOTIDE SEQUENCE [LARGE SCALE GENOMIC DNA]</scope>
    <source>
        <strain evidence="1">SURF_5</strain>
    </source>
</reference>
<dbReference type="EMBL" id="QZKU01000139">
    <property type="protein sequence ID" value="RJP15013.1"/>
    <property type="molecule type" value="Genomic_DNA"/>
</dbReference>
<name>A0A3A4MYA2_ABYX5</name>
<dbReference type="AlphaFoldDB" id="A0A3A4MYA2"/>
<dbReference type="InterPro" id="IPR009384">
    <property type="entry name" value="SwrD-like"/>
</dbReference>
<sequence>MIKLTRFDGSELAVNAELIKFVESTPDTIVTLTSDQKILVLETVDEVIAKVIAYKRESAGEPSKKRERDTE</sequence>
<comment type="caution">
    <text evidence="1">The sequence shown here is derived from an EMBL/GenBank/DDBJ whole genome shotgun (WGS) entry which is preliminary data.</text>
</comment>
<keyword evidence="1" id="KW-0282">Flagellum</keyword>
<accession>A0A3A4MYA2</accession>
<gene>
    <name evidence="1" type="ORF">C4520_20620</name>
</gene>
<keyword evidence="1" id="KW-0969">Cilium</keyword>
<dbReference type="Proteomes" id="UP000265882">
    <property type="component" value="Unassembled WGS sequence"/>
</dbReference>